<evidence type="ECO:0000259" key="1">
    <source>
        <dbReference type="SMART" id="SM01321"/>
    </source>
</evidence>
<dbReference type="PANTHER" id="PTHR34322:SF2">
    <property type="entry name" value="TRANSPOSASE IS200-LIKE DOMAIN-CONTAINING PROTEIN"/>
    <property type="match status" value="1"/>
</dbReference>
<reference evidence="2 3" key="1">
    <citation type="journal article" date="2018" name="Environ. Microbiol.">
        <title>Novel energy conservation strategies and behaviour of Pelotomaculum schinkii driving syntrophic propionate catabolism.</title>
        <authorList>
            <person name="Hidalgo-Ahumada C.A.P."/>
            <person name="Nobu M.K."/>
            <person name="Narihiro T."/>
            <person name="Tamaki H."/>
            <person name="Liu W.T."/>
            <person name="Kamagata Y."/>
            <person name="Stams A.J.M."/>
            <person name="Imachi H."/>
            <person name="Sousa D.Z."/>
        </authorList>
    </citation>
    <scope>NUCLEOTIDE SEQUENCE [LARGE SCALE GENOMIC DNA]</scope>
    <source>
        <strain evidence="2 3">MGP</strain>
    </source>
</reference>
<keyword evidence="3" id="KW-1185">Reference proteome</keyword>
<dbReference type="OrthoDB" id="9788881at2"/>
<feature type="domain" description="Transposase IS200-like" evidence="1">
    <location>
        <begin position="9"/>
        <end position="123"/>
    </location>
</feature>
<dbReference type="SMART" id="SM01321">
    <property type="entry name" value="Y1_Tnp"/>
    <property type="match status" value="1"/>
</dbReference>
<dbReference type="GO" id="GO:0006313">
    <property type="term" value="P:DNA transposition"/>
    <property type="evidence" value="ECO:0007669"/>
    <property type="project" value="InterPro"/>
</dbReference>
<evidence type="ECO:0000313" key="3">
    <source>
        <dbReference type="Proteomes" id="UP000297597"/>
    </source>
</evidence>
<sequence length="273" mass="31851">MGRDPRPHAVNTIYHVTARGNNREDLFLSDKDREAYLRLWRKYSRELEFDVYAYVLMTNHVHWLIRTGRVSISVVIHSIHSVYARIFNQTHERVGHVFQGRFGSQVCLDDRYLLSLCRYIHRNPLKAGLVENLSEYPWSSYSDLCGKRNDTLVNQGFWTDYFNEPIAKGVRELVEGKAEEYELGLTEQPPFKCKSNDKNEKRPGLDELAGVIAGRLQTTTEELQGESRLQRCVQARKQFIIEAVRDHAYKRSEVARFLKKDRSLVTKVLQGQF</sequence>
<dbReference type="InterPro" id="IPR002686">
    <property type="entry name" value="Transposase_17"/>
</dbReference>
<dbReference type="Proteomes" id="UP000297597">
    <property type="component" value="Unassembled WGS sequence"/>
</dbReference>
<dbReference type="AlphaFoldDB" id="A0A4Y7RN65"/>
<dbReference type="NCBIfam" id="NF047646">
    <property type="entry name" value="REP_Tyr_transpos"/>
    <property type="match status" value="1"/>
</dbReference>
<dbReference type="GO" id="GO:0004803">
    <property type="term" value="F:transposase activity"/>
    <property type="evidence" value="ECO:0007669"/>
    <property type="project" value="InterPro"/>
</dbReference>
<comment type="caution">
    <text evidence="2">The sequence shown here is derived from an EMBL/GenBank/DDBJ whole genome shotgun (WGS) entry which is preliminary data.</text>
</comment>
<name>A0A4Y7RN65_9FIRM</name>
<dbReference type="SUPFAM" id="SSF143422">
    <property type="entry name" value="Transposase IS200-like"/>
    <property type="match status" value="1"/>
</dbReference>
<organism evidence="2 3">
    <name type="scientific">Pelotomaculum propionicicum</name>
    <dbReference type="NCBI Taxonomy" id="258475"/>
    <lineage>
        <taxon>Bacteria</taxon>
        <taxon>Bacillati</taxon>
        <taxon>Bacillota</taxon>
        <taxon>Clostridia</taxon>
        <taxon>Eubacteriales</taxon>
        <taxon>Desulfotomaculaceae</taxon>
        <taxon>Pelotomaculum</taxon>
    </lineage>
</organism>
<evidence type="ECO:0000313" key="2">
    <source>
        <dbReference type="EMBL" id="TEB10112.1"/>
    </source>
</evidence>
<dbReference type="EMBL" id="QFFZ01000032">
    <property type="protein sequence ID" value="TEB10112.1"/>
    <property type="molecule type" value="Genomic_DNA"/>
</dbReference>
<dbReference type="RefSeq" id="WP_134214425.1">
    <property type="nucleotide sequence ID" value="NZ_QFFZ01000032.1"/>
</dbReference>
<dbReference type="Pfam" id="PF01797">
    <property type="entry name" value="Y1_Tnp"/>
    <property type="match status" value="1"/>
</dbReference>
<dbReference type="GO" id="GO:0003677">
    <property type="term" value="F:DNA binding"/>
    <property type="evidence" value="ECO:0007669"/>
    <property type="project" value="InterPro"/>
</dbReference>
<proteinExistence type="predicted"/>
<dbReference type="Gene3D" id="3.30.70.1290">
    <property type="entry name" value="Transposase IS200-like"/>
    <property type="match status" value="1"/>
</dbReference>
<accession>A0A4Y7RN65</accession>
<dbReference type="InterPro" id="IPR036515">
    <property type="entry name" value="Transposase_17_sf"/>
</dbReference>
<dbReference type="PANTHER" id="PTHR34322">
    <property type="entry name" value="TRANSPOSASE, Y1_TNP DOMAIN-CONTAINING"/>
    <property type="match status" value="1"/>
</dbReference>
<protein>
    <recommendedName>
        <fullName evidence="1">Transposase IS200-like domain-containing protein</fullName>
    </recommendedName>
</protein>
<gene>
    <name evidence="2" type="ORF">Pmgp_02616</name>
</gene>